<feature type="non-terminal residue" evidence="2">
    <location>
        <position position="1"/>
    </location>
</feature>
<evidence type="ECO:0008006" key="4">
    <source>
        <dbReference type="Google" id="ProtNLM"/>
    </source>
</evidence>
<evidence type="ECO:0000313" key="2">
    <source>
        <dbReference type="EMBL" id="MEQ2218462.1"/>
    </source>
</evidence>
<proteinExistence type="predicted"/>
<dbReference type="Proteomes" id="UP001434883">
    <property type="component" value="Unassembled WGS sequence"/>
</dbReference>
<feature type="non-terminal residue" evidence="2">
    <location>
        <position position="51"/>
    </location>
</feature>
<evidence type="ECO:0000256" key="1">
    <source>
        <dbReference type="SAM" id="MobiDB-lite"/>
    </source>
</evidence>
<reference evidence="2 3" key="1">
    <citation type="submission" date="2021-06" db="EMBL/GenBank/DDBJ databases">
        <authorList>
            <person name="Palmer J.M."/>
        </authorList>
    </citation>
    <scope>NUCLEOTIDE SEQUENCE [LARGE SCALE GENOMIC DNA]</scope>
    <source>
        <strain evidence="2 3">XC_2019</strain>
        <tissue evidence="2">Muscle</tissue>
    </source>
</reference>
<comment type="caution">
    <text evidence="2">The sequence shown here is derived from an EMBL/GenBank/DDBJ whole genome shotgun (WGS) entry which is preliminary data.</text>
</comment>
<gene>
    <name evidence="2" type="ORF">XENOCAPTIV_003564</name>
</gene>
<name>A0ABV0SD31_9TELE</name>
<sequence>SSFPNGKTLKRSLSNTKGESANQDGAPPEYLLPGSSERPLMALLPNTSQQE</sequence>
<feature type="region of interest" description="Disordered" evidence="1">
    <location>
        <begin position="1"/>
        <end position="51"/>
    </location>
</feature>
<dbReference type="EMBL" id="JAHRIN010076987">
    <property type="protein sequence ID" value="MEQ2218462.1"/>
    <property type="molecule type" value="Genomic_DNA"/>
</dbReference>
<protein>
    <recommendedName>
        <fullName evidence="4">Prolactin receptor</fullName>
    </recommendedName>
</protein>
<feature type="compositionally biased region" description="Polar residues" evidence="1">
    <location>
        <begin position="1"/>
        <end position="23"/>
    </location>
</feature>
<evidence type="ECO:0000313" key="3">
    <source>
        <dbReference type="Proteomes" id="UP001434883"/>
    </source>
</evidence>
<organism evidence="2 3">
    <name type="scientific">Xenoophorus captivus</name>
    <dbReference type="NCBI Taxonomy" id="1517983"/>
    <lineage>
        <taxon>Eukaryota</taxon>
        <taxon>Metazoa</taxon>
        <taxon>Chordata</taxon>
        <taxon>Craniata</taxon>
        <taxon>Vertebrata</taxon>
        <taxon>Euteleostomi</taxon>
        <taxon>Actinopterygii</taxon>
        <taxon>Neopterygii</taxon>
        <taxon>Teleostei</taxon>
        <taxon>Neoteleostei</taxon>
        <taxon>Acanthomorphata</taxon>
        <taxon>Ovalentaria</taxon>
        <taxon>Atherinomorphae</taxon>
        <taxon>Cyprinodontiformes</taxon>
        <taxon>Goodeidae</taxon>
        <taxon>Xenoophorus</taxon>
    </lineage>
</organism>
<accession>A0ABV0SD31</accession>
<keyword evidence="3" id="KW-1185">Reference proteome</keyword>